<comment type="similarity">
    <text evidence="3 11">Belongs to the glycosyltransferase 7 family.</text>
</comment>
<dbReference type="STRING" id="10195.A0A3M7SS47"/>
<evidence type="ECO:0000256" key="11">
    <source>
        <dbReference type="RuleBase" id="RU368121"/>
    </source>
</evidence>
<keyword evidence="4 11" id="KW-0328">Glycosyltransferase</keyword>
<keyword evidence="5 11" id="KW-0808">Transferase</keyword>
<organism evidence="14 15">
    <name type="scientific">Brachionus plicatilis</name>
    <name type="common">Marine rotifer</name>
    <name type="synonym">Brachionus muelleri</name>
    <dbReference type="NCBI Taxonomy" id="10195"/>
    <lineage>
        <taxon>Eukaryota</taxon>
        <taxon>Metazoa</taxon>
        <taxon>Spiralia</taxon>
        <taxon>Gnathifera</taxon>
        <taxon>Rotifera</taxon>
        <taxon>Eurotatoria</taxon>
        <taxon>Monogononta</taxon>
        <taxon>Pseudotrocha</taxon>
        <taxon>Ploima</taxon>
        <taxon>Brachionidae</taxon>
        <taxon>Brachionus</taxon>
    </lineage>
</organism>
<comment type="caution">
    <text evidence="14">The sequence shown here is derived from an EMBL/GenBank/DDBJ whole genome shotgun (WGS) entry which is preliminary data.</text>
</comment>
<dbReference type="EC" id="2.4.1.-" evidence="11"/>
<dbReference type="CDD" id="cd00899">
    <property type="entry name" value="b4GalT"/>
    <property type="match status" value="1"/>
</dbReference>
<gene>
    <name evidence="14" type="ORF">BpHYR1_053943</name>
</gene>
<evidence type="ECO:0000256" key="5">
    <source>
        <dbReference type="ARBA" id="ARBA00022679"/>
    </source>
</evidence>
<dbReference type="AlphaFoldDB" id="A0A3M7SS47"/>
<comment type="pathway">
    <text evidence="2 11">Protein modification; protein glycosylation.</text>
</comment>
<keyword evidence="15" id="KW-1185">Reference proteome</keyword>
<keyword evidence="10 11" id="KW-0325">Glycoprotein</keyword>
<dbReference type="InterPro" id="IPR003859">
    <property type="entry name" value="Galactosyl_T"/>
</dbReference>
<dbReference type="InterPro" id="IPR027995">
    <property type="entry name" value="Galactosyl_T_N"/>
</dbReference>
<keyword evidence="8" id="KW-1133">Transmembrane helix</keyword>
<accession>A0A3M7SS47</accession>
<evidence type="ECO:0000256" key="6">
    <source>
        <dbReference type="ARBA" id="ARBA00022692"/>
    </source>
</evidence>
<evidence type="ECO:0000259" key="12">
    <source>
        <dbReference type="Pfam" id="PF02709"/>
    </source>
</evidence>
<dbReference type="GO" id="GO:0005794">
    <property type="term" value="C:Golgi apparatus"/>
    <property type="evidence" value="ECO:0007669"/>
    <property type="project" value="TreeGrafter"/>
</dbReference>
<evidence type="ECO:0000256" key="10">
    <source>
        <dbReference type="ARBA" id="ARBA00023180"/>
    </source>
</evidence>
<dbReference type="GO" id="GO:0016020">
    <property type="term" value="C:membrane"/>
    <property type="evidence" value="ECO:0007669"/>
    <property type="project" value="UniProtKB-SubCell"/>
</dbReference>
<dbReference type="Proteomes" id="UP000276133">
    <property type="component" value="Unassembled WGS sequence"/>
</dbReference>
<evidence type="ECO:0000256" key="8">
    <source>
        <dbReference type="ARBA" id="ARBA00022989"/>
    </source>
</evidence>
<evidence type="ECO:0000313" key="15">
    <source>
        <dbReference type="Proteomes" id="UP000276133"/>
    </source>
</evidence>
<comment type="subcellular location">
    <subcellularLocation>
        <location evidence="1">Membrane</location>
        <topology evidence="1">Single-pass type II membrane protein</topology>
    </subcellularLocation>
</comment>
<evidence type="ECO:0000259" key="13">
    <source>
        <dbReference type="Pfam" id="PF13733"/>
    </source>
</evidence>
<dbReference type="UniPathway" id="UPA00378"/>
<dbReference type="InterPro" id="IPR027791">
    <property type="entry name" value="Galactosyl_T_C"/>
</dbReference>
<feature type="domain" description="Galactosyltransferase N-terminal" evidence="13">
    <location>
        <begin position="63"/>
        <end position="181"/>
    </location>
</feature>
<dbReference type="GO" id="GO:0008378">
    <property type="term" value="F:galactosyltransferase activity"/>
    <property type="evidence" value="ECO:0007669"/>
    <property type="project" value="TreeGrafter"/>
</dbReference>
<name>A0A3M7SS47_BRAPC</name>
<evidence type="ECO:0000256" key="4">
    <source>
        <dbReference type="ARBA" id="ARBA00022676"/>
    </source>
</evidence>
<feature type="domain" description="Galactosyltransferase C-terminal" evidence="12">
    <location>
        <begin position="185"/>
        <end position="252"/>
    </location>
</feature>
<dbReference type="GO" id="GO:0005975">
    <property type="term" value="P:carbohydrate metabolic process"/>
    <property type="evidence" value="ECO:0007669"/>
    <property type="project" value="InterPro"/>
</dbReference>
<sequence>MKYRNRSKVNNISYLRKNTRLISSSYIQRESYFYSKFESTSFERQHGSKFVHHRQGLLPFDEKSFEALNNELSNLNITPGGSYTPTECQPKYKIAIIVPYRNREDNLKLFLKNIHPFLIKQKLEYSIFLIEPIQSIKFNRGLLLNIGFLESIQLGQDKWNCFVFHDVDLIPENEKNLYYCPALPKHMSSAVSTFDYRLPYKGLFGGVSILKKTHMQRINGFSNMYFGWGGEDDDLRKRNNLETGRYRMLKHKKDSPNPKRFKLLKSSIKRSNIDGLNSIRYVLISVNFEPLFTKIVVSYDESLYTRSKANY</sequence>
<evidence type="ECO:0000256" key="1">
    <source>
        <dbReference type="ARBA" id="ARBA00004606"/>
    </source>
</evidence>
<dbReference type="SUPFAM" id="SSF53448">
    <property type="entry name" value="Nucleotide-diphospho-sugar transferases"/>
    <property type="match status" value="1"/>
</dbReference>
<evidence type="ECO:0000256" key="9">
    <source>
        <dbReference type="ARBA" id="ARBA00023136"/>
    </source>
</evidence>
<dbReference type="PANTHER" id="PTHR19300:SF57">
    <property type="entry name" value="BETA-1,4-N-ACETYLGALACTOSAMINYLTRANSFERASE"/>
    <property type="match status" value="1"/>
</dbReference>
<dbReference type="PANTHER" id="PTHR19300">
    <property type="entry name" value="BETA-1,4-GALACTOSYLTRANSFERASE"/>
    <property type="match status" value="1"/>
</dbReference>
<evidence type="ECO:0000256" key="7">
    <source>
        <dbReference type="ARBA" id="ARBA00022968"/>
    </source>
</evidence>
<dbReference type="Gene3D" id="3.90.550.10">
    <property type="entry name" value="Spore Coat Polysaccharide Biosynthesis Protein SpsA, Chain A"/>
    <property type="match status" value="1"/>
</dbReference>
<keyword evidence="9" id="KW-0472">Membrane</keyword>
<comment type="function">
    <text evidence="11">Catalyses the transfer of galactose onto proteins or lipids.</text>
</comment>
<keyword evidence="6" id="KW-0812">Transmembrane</keyword>
<keyword evidence="7 11" id="KW-0735">Signal-anchor</keyword>
<proteinExistence type="inferred from homology"/>
<evidence type="ECO:0000256" key="2">
    <source>
        <dbReference type="ARBA" id="ARBA00004922"/>
    </source>
</evidence>
<dbReference type="OrthoDB" id="10016069at2759"/>
<dbReference type="Pfam" id="PF02709">
    <property type="entry name" value="Glyco_transf_7C"/>
    <property type="match status" value="1"/>
</dbReference>
<dbReference type="EMBL" id="REGN01000848">
    <property type="protein sequence ID" value="RNA38603.1"/>
    <property type="molecule type" value="Genomic_DNA"/>
</dbReference>
<evidence type="ECO:0000313" key="14">
    <source>
        <dbReference type="EMBL" id="RNA38603.1"/>
    </source>
</evidence>
<dbReference type="Pfam" id="PF13733">
    <property type="entry name" value="Glyco_transf_7N"/>
    <property type="match status" value="1"/>
</dbReference>
<dbReference type="PRINTS" id="PR02050">
    <property type="entry name" value="B14GALTRFASE"/>
</dbReference>
<reference evidence="14 15" key="1">
    <citation type="journal article" date="2018" name="Sci. Rep.">
        <title>Genomic signatures of local adaptation to the degree of environmental predictability in rotifers.</title>
        <authorList>
            <person name="Franch-Gras L."/>
            <person name="Hahn C."/>
            <person name="Garcia-Roger E.M."/>
            <person name="Carmona M.J."/>
            <person name="Serra M."/>
            <person name="Gomez A."/>
        </authorList>
    </citation>
    <scope>NUCLEOTIDE SEQUENCE [LARGE SCALE GENOMIC DNA]</scope>
    <source>
        <strain evidence="14">HYR1</strain>
    </source>
</reference>
<evidence type="ECO:0000256" key="3">
    <source>
        <dbReference type="ARBA" id="ARBA00005735"/>
    </source>
</evidence>
<dbReference type="InterPro" id="IPR029044">
    <property type="entry name" value="Nucleotide-diphossugar_trans"/>
</dbReference>
<protein>
    <recommendedName>
        <fullName evidence="11">Beta-1,4-galactosyltransferase</fullName>
        <ecNumber evidence="11">2.4.1.-</ecNumber>
    </recommendedName>
</protein>